<protein>
    <recommendedName>
        <fullName evidence="5">Luciferase-like domain-containing protein</fullName>
    </recommendedName>
</protein>
<evidence type="ECO:0000259" key="5">
    <source>
        <dbReference type="Pfam" id="PF00296"/>
    </source>
</evidence>
<evidence type="ECO:0000256" key="1">
    <source>
        <dbReference type="ARBA" id="ARBA00022630"/>
    </source>
</evidence>
<accession>A0A382FAZ8</accession>
<feature type="non-terminal residue" evidence="6">
    <location>
        <position position="198"/>
    </location>
</feature>
<evidence type="ECO:0000313" key="6">
    <source>
        <dbReference type="EMBL" id="SVB59287.1"/>
    </source>
</evidence>
<keyword evidence="1" id="KW-0285">Flavoprotein</keyword>
<gene>
    <name evidence="6" type="ORF">METZ01_LOCUS212141</name>
</gene>
<dbReference type="GO" id="GO:0046306">
    <property type="term" value="P:alkanesulfonate catabolic process"/>
    <property type="evidence" value="ECO:0007669"/>
    <property type="project" value="TreeGrafter"/>
</dbReference>
<feature type="domain" description="Luciferase-like" evidence="5">
    <location>
        <begin position="23"/>
        <end position="196"/>
    </location>
</feature>
<evidence type="ECO:0000256" key="2">
    <source>
        <dbReference type="ARBA" id="ARBA00022643"/>
    </source>
</evidence>
<dbReference type="GO" id="GO:0008726">
    <property type="term" value="F:alkanesulfonate monooxygenase activity"/>
    <property type="evidence" value="ECO:0007669"/>
    <property type="project" value="TreeGrafter"/>
</dbReference>
<dbReference type="InterPro" id="IPR050172">
    <property type="entry name" value="SsuD_RutA_monooxygenase"/>
</dbReference>
<evidence type="ECO:0000256" key="4">
    <source>
        <dbReference type="ARBA" id="ARBA00023033"/>
    </source>
</evidence>
<organism evidence="6">
    <name type="scientific">marine metagenome</name>
    <dbReference type="NCBI Taxonomy" id="408172"/>
    <lineage>
        <taxon>unclassified sequences</taxon>
        <taxon>metagenomes</taxon>
        <taxon>ecological metagenomes</taxon>
    </lineage>
</organism>
<keyword evidence="2" id="KW-0288">FMN</keyword>
<dbReference type="InterPro" id="IPR011251">
    <property type="entry name" value="Luciferase-like_dom"/>
</dbReference>
<keyword evidence="4" id="KW-0503">Monooxygenase</keyword>
<keyword evidence="3" id="KW-0560">Oxidoreductase</keyword>
<reference evidence="6" key="1">
    <citation type="submission" date="2018-05" db="EMBL/GenBank/DDBJ databases">
        <authorList>
            <person name="Lanie J.A."/>
            <person name="Ng W.-L."/>
            <person name="Kazmierczak K.M."/>
            <person name="Andrzejewski T.M."/>
            <person name="Davidsen T.M."/>
            <person name="Wayne K.J."/>
            <person name="Tettelin H."/>
            <person name="Glass J.I."/>
            <person name="Rusch D."/>
            <person name="Podicherti R."/>
            <person name="Tsui H.-C.T."/>
            <person name="Winkler M.E."/>
        </authorList>
    </citation>
    <scope>NUCLEOTIDE SEQUENCE</scope>
</reference>
<dbReference type="AlphaFoldDB" id="A0A382FAZ8"/>
<sequence length="198" mass="21694">MESVDGNISCGIAIPQVFTEDPIDLDLIREFASQAEYLGFDSLWVQERIIGTADSLEPLNLLSYLAASTKSIRLGTAVIIATTRNPFLLAKELCTIDNLSKGRLTLGLALGGRIATYPLLGAPREKRVRHFIEFLSVIKALWTSGSASHHGVFWDFDSIKMRPLPVQEIGPPIWFGGRHLDALKRAVKMGDGWMGAGS</sequence>
<dbReference type="InterPro" id="IPR036661">
    <property type="entry name" value="Luciferase-like_sf"/>
</dbReference>
<dbReference type="SUPFAM" id="SSF51679">
    <property type="entry name" value="Bacterial luciferase-like"/>
    <property type="match status" value="1"/>
</dbReference>
<dbReference type="PANTHER" id="PTHR42847:SF4">
    <property type="entry name" value="ALKANESULFONATE MONOOXYGENASE-RELATED"/>
    <property type="match status" value="1"/>
</dbReference>
<name>A0A382FAZ8_9ZZZZ</name>
<evidence type="ECO:0000256" key="3">
    <source>
        <dbReference type="ARBA" id="ARBA00023002"/>
    </source>
</evidence>
<dbReference type="Gene3D" id="3.20.20.30">
    <property type="entry name" value="Luciferase-like domain"/>
    <property type="match status" value="1"/>
</dbReference>
<dbReference type="Pfam" id="PF00296">
    <property type="entry name" value="Bac_luciferase"/>
    <property type="match status" value="1"/>
</dbReference>
<dbReference type="EMBL" id="UINC01048583">
    <property type="protein sequence ID" value="SVB59287.1"/>
    <property type="molecule type" value="Genomic_DNA"/>
</dbReference>
<proteinExistence type="predicted"/>
<dbReference type="PANTHER" id="PTHR42847">
    <property type="entry name" value="ALKANESULFONATE MONOOXYGENASE"/>
    <property type="match status" value="1"/>
</dbReference>